<evidence type="ECO:0000259" key="7">
    <source>
        <dbReference type="PROSITE" id="PS50977"/>
    </source>
</evidence>
<keyword evidence="4" id="KW-0804">Transcription</keyword>
<keyword evidence="2" id="KW-0805">Transcription regulation</keyword>
<dbReference type="InterPro" id="IPR001647">
    <property type="entry name" value="HTH_TetR"/>
</dbReference>
<dbReference type="OrthoDB" id="7252896at2"/>
<dbReference type="Proteomes" id="UP000005143">
    <property type="component" value="Unassembled WGS sequence"/>
</dbReference>
<dbReference type="PROSITE" id="PS50977">
    <property type="entry name" value="HTH_TETR_2"/>
    <property type="match status" value="1"/>
</dbReference>
<feature type="domain" description="HTH tetR-type" evidence="7">
    <location>
        <begin position="39"/>
        <end position="99"/>
    </location>
</feature>
<protein>
    <submittedName>
        <fullName evidence="8">Transcriptional regulator TetR family</fullName>
    </submittedName>
</protein>
<evidence type="ECO:0000256" key="4">
    <source>
        <dbReference type="ARBA" id="ARBA00023163"/>
    </source>
</evidence>
<dbReference type="RefSeq" id="WP_007570325.1">
    <property type="nucleotide sequence ID" value="NZ_AGUD01000012.1"/>
</dbReference>
<dbReference type="Pfam" id="PF13977">
    <property type="entry name" value="TetR_C_6"/>
    <property type="match status" value="1"/>
</dbReference>
<reference evidence="8 9" key="1">
    <citation type="journal article" date="2013" name="Biodegradation">
        <title>Quantitative proteomic analysis of ibuprofen-degrading Patulibacter sp. strain I11.</title>
        <authorList>
            <person name="Almeida B."/>
            <person name="Kjeldal H."/>
            <person name="Lolas I."/>
            <person name="Knudsen A.D."/>
            <person name="Carvalho G."/>
            <person name="Nielsen K.L."/>
            <person name="Barreto Crespo M.T."/>
            <person name="Stensballe A."/>
            <person name="Nielsen J.L."/>
        </authorList>
    </citation>
    <scope>NUCLEOTIDE SEQUENCE [LARGE SCALE GENOMIC DNA]</scope>
    <source>
        <strain evidence="8 9">I11</strain>
    </source>
</reference>
<dbReference type="SUPFAM" id="SSF48498">
    <property type="entry name" value="Tetracyclin repressor-like, C-terminal domain"/>
    <property type="match status" value="1"/>
</dbReference>
<evidence type="ECO:0000256" key="1">
    <source>
        <dbReference type="ARBA" id="ARBA00022491"/>
    </source>
</evidence>
<dbReference type="Gene3D" id="1.10.10.60">
    <property type="entry name" value="Homeodomain-like"/>
    <property type="match status" value="1"/>
</dbReference>
<dbReference type="PRINTS" id="PR00455">
    <property type="entry name" value="HTHTETR"/>
</dbReference>
<dbReference type="InterPro" id="IPR009057">
    <property type="entry name" value="Homeodomain-like_sf"/>
</dbReference>
<evidence type="ECO:0000256" key="2">
    <source>
        <dbReference type="ARBA" id="ARBA00023015"/>
    </source>
</evidence>
<evidence type="ECO:0000313" key="9">
    <source>
        <dbReference type="Proteomes" id="UP000005143"/>
    </source>
</evidence>
<dbReference type="InterPro" id="IPR039538">
    <property type="entry name" value="BetI_C"/>
</dbReference>
<dbReference type="Gene3D" id="1.10.357.10">
    <property type="entry name" value="Tetracycline Repressor, domain 2"/>
    <property type="match status" value="1"/>
</dbReference>
<feature type="region of interest" description="Disordered" evidence="6">
    <location>
        <begin position="1"/>
        <end position="40"/>
    </location>
</feature>
<organism evidence="8 9">
    <name type="scientific">Patulibacter medicamentivorans</name>
    <dbReference type="NCBI Taxonomy" id="1097667"/>
    <lineage>
        <taxon>Bacteria</taxon>
        <taxon>Bacillati</taxon>
        <taxon>Actinomycetota</taxon>
        <taxon>Thermoleophilia</taxon>
        <taxon>Solirubrobacterales</taxon>
        <taxon>Patulibacteraceae</taxon>
        <taxon>Patulibacter</taxon>
    </lineage>
</organism>
<keyword evidence="9" id="KW-1185">Reference proteome</keyword>
<dbReference type="InterPro" id="IPR036271">
    <property type="entry name" value="Tet_transcr_reg_TetR-rel_C_sf"/>
</dbReference>
<evidence type="ECO:0000256" key="3">
    <source>
        <dbReference type="ARBA" id="ARBA00023125"/>
    </source>
</evidence>
<proteinExistence type="predicted"/>
<evidence type="ECO:0000313" key="8">
    <source>
        <dbReference type="EMBL" id="EHN12713.1"/>
    </source>
</evidence>
<dbReference type="AlphaFoldDB" id="H0E0U9"/>
<comment type="caution">
    <text evidence="8">The sequence shown here is derived from an EMBL/GenBank/DDBJ whole genome shotgun (WGS) entry which is preliminary data.</text>
</comment>
<keyword evidence="3 5" id="KW-0238">DNA-binding</keyword>
<feature type="DNA-binding region" description="H-T-H motif" evidence="5">
    <location>
        <begin position="62"/>
        <end position="81"/>
    </location>
</feature>
<name>H0E0U9_9ACTN</name>
<dbReference type="GO" id="GO:0003677">
    <property type="term" value="F:DNA binding"/>
    <property type="evidence" value="ECO:0007669"/>
    <property type="project" value="UniProtKB-UniRule"/>
</dbReference>
<keyword evidence="1" id="KW-0678">Repressor</keyword>
<accession>H0E0U9</accession>
<evidence type="ECO:0000256" key="6">
    <source>
        <dbReference type="SAM" id="MobiDB-lite"/>
    </source>
</evidence>
<dbReference type="Pfam" id="PF00440">
    <property type="entry name" value="TetR_N"/>
    <property type="match status" value="1"/>
</dbReference>
<sequence>MSGERSGDGRLAPPSPPQPPAPPASPEPFARRTRKQQQAHTRTCLLHSAAKLFTRKGMQQASIDEIAQDAGFTKGAFYANFKNKEELFLAMLDERFAERFEEIDRVVHQDATIEDQARQAGVDFIRAIRADEQWSRLFFEFAVYASRNEEFRQELVTRHRALRAKIAALFEERARQLDWTPPISAAEASRMTFAMANGVALEQLLEPEAKSAELYGTMLTTFFTGLRATES</sequence>
<dbReference type="SUPFAM" id="SSF46689">
    <property type="entry name" value="Homeodomain-like"/>
    <property type="match status" value="1"/>
</dbReference>
<evidence type="ECO:0000256" key="5">
    <source>
        <dbReference type="PROSITE-ProRule" id="PRU00335"/>
    </source>
</evidence>
<dbReference type="EMBL" id="AGUD01000012">
    <property type="protein sequence ID" value="EHN12713.1"/>
    <property type="molecule type" value="Genomic_DNA"/>
</dbReference>
<dbReference type="PANTHER" id="PTHR47506:SF6">
    <property type="entry name" value="HTH-TYPE TRANSCRIPTIONAL REPRESSOR NEMR"/>
    <property type="match status" value="1"/>
</dbReference>
<feature type="compositionally biased region" description="Pro residues" evidence="6">
    <location>
        <begin position="13"/>
        <end position="26"/>
    </location>
</feature>
<dbReference type="PANTHER" id="PTHR47506">
    <property type="entry name" value="TRANSCRIPTIONAL REGULATORY PROTEIN"/>
    <property type="match status" value="1"/>
</dbReference>
<gene>
    <name evidence="8" type="ORF">PAI11_04070</name>
</gene>